<evidence type="ECO:0000256" key="4">
    <source>
        <dbReference type="HAMAP-Rule" id="MF_01030"/>
    </source>
</evidence>
<comment type="similarity">
    <text evidence="4">Belongs to the serine/threonine dehydratase family. DsdA subfamily.</text>
</comment>
<dbReference type="EMBL" id="JBIACK010000001">
    <property type="protein sequence ID" value="MFE8699464.1"/>
    <property type="molecule type" value="Genomic_DNA"/>
</dbReference>
<sequence>MENTKLVLGRSISSWMEEHPLLVDMIETKEVLWENECLQAFVEGDITYDHITEAAERLNRFAPLLKEAFPETMKNDGIIESFLIPVENMKNKITEEYSPIVGKVYLKGDHDLPIAGSVKARGGIYEVLKLAENLAMDNGLSVSDDYSVLLTKRYKELFSTYSISVGSTGNLGLSIGIISAKLGFNVTVHMSHDAKQWKKDLLRDNGVQVVEHASDYSKAVELGRVACQKDHKCFFIDDENSIDLFLGYSVAAMRLKKQLTEKNILVDEDHPLFVYLPCGVGGAPGGIAYGLKMFLGNHVHVFFAEPTHSPCMLLGLMTKQYEKISVQDFGIDNLTDADGLAVGRPSSFVGKTVGPFLTGIFTVQDEQLYKLLFLLSQTEQINLEPSALAGMYGPILLNRSNWYDANFSREQLQNSTHIVWATGGSLVPNKMMIQYIEQGKSIFSNQ</sequence>
<dbReference type="Gene3D" id="3.40.50.1100">
    <property type="match status" value="2"/>
</dbReference>
<evidence type="ECO:0000256" key="2">
    <source>
        <dbReference type="ARBA" id="ARBA00022898"/>
    </source>
</evidence>
<feature type="modified residue" description="N6-(pyridoxal phosphate)lysine" evidence="4">
    <location>
        <position position="119"/>
    </location>
</feature>
<dbReference type="HAMAP" id="MF_01030">
    <property type="entry name" value="D_Ser_dehydrat"/>
    <property type="match status" value="1"/>
</dbReference>
<dbReference type="GO" id="GO:0008721">
    <property type="term" value="F:D-serine ammonia-lyase activity"/>
    <property type="evidence" value="ECO:0007669"/>
    <property type="project" value="UniProtKB-EC"/>
</dbReference>
<comment type="cofactor">
    <cofactor evidence="1 4">
        <name>pyridoxal 5'-phosphate</name>
        <dbReference type="ChEBI" id="CHEBI:597326"/>
    </cofactor>
</comment>
<reference evidence="6 7" key="1">
    <citation type="submission" date="2024-08" db="EMBL/GenBank/DDBJ databases">
        <title>Two novel Cytobacillus novel species.</title>
        <authorList>
            <person name="Liu G."/>
        </authorList>
    </citation>
    <scope>NUCLEOTIDE SEQUENCE [LARGE SCALE GENOMIC DNA]</scope>
    <source>
        <strain evidence="6 7">FJAT-54145</strain>
    </source>
</reference>
<keyword evidence="7" id="KW-1185">Reference proteome</keyword>
<evidence type="ECO:0000256" key="1">
    <source>
        <dbReference type="ARBA" id="ARBA00001933"/>
    </source>
</evidence>
<dbReference type="InterPro" id="IPR011780">
    <property type="entry name" value="D_Ser_am_lyase"/>
</dbReference>
<dbReference type="InterPro" id="IPR050147">
    <property type="entry name" value="Ser/Thr_Dehydratase"/>
</dbReference>
<organism evidence="6 7">
    <name type="scientific">Cytobacillus spartinae</name>
    <dbReference type="NCBI Taxonomy" id="3299023"/>
    <lineage>
        <taxon>Bacteria</taxon>
        <taxon>Bacillati</taxon>
        <taxon>Bacillota</taxon>
        <taxon>Bacilli</taxon>
        <taxon>Bacillales</taxon>
        <taxon>Bacillaceae</taxon>
        <taxon>Cytobacillus</taxon>
    </lineage>
</organism>
<dbReference type="NCBIfam" id="NF002823">
    <property type="entry name" value="PRK02991.1"/>
    <property type="match status" value="1"/>
</dbReference>
<keyword evidence="2 4" id="KW-0663">Pyridoxal phosphate</keyword>
<feature type="domain" description="Tryptophan synthase beta chain-like PALP" evidence="5">
    <location>
        <begin position="102"/>
        <end position="394"/>
    </location>
</feature>
<comment type="catalytic activity">
    <reaction evidence="4">
        <text>D-serine = pyruvate + NH4(+)</text>
        <dbReference type="Rhea" id="RHEA:13977"/>
        <dbReference type="ChEBI" id="CHEBI:15361"/>
        <dbReference type="ChEBI" id="CHEBI:28938"/>
        <dbReference type="ChEBI" id="CHEBI:35247"/>
        <dbReference type="EC" id="4.3.1.18"/>
    </reaction>
</comment>
<name>A0ABW6K5K5_9BACI</name>
<dbReference type="InterPro" id="IPR001926">
    <property type="entry name" value="TrpB-like_PALP"/>
</dbReference>
<keyword evidence="3 4" id="KW-0456">Lyase</keyword>
<evidence type="ECO:0000256" key="3">
    <source>
        <dbReference type="ARBA" id="ARBA00023239"/>
    </source>
</evidence>
<protein>
    <recommendedName>
        <fullName evidence="4">Probable D-serine dehydratase</fullName>
        <ecNumber evidence="4">4.3.1.18</ecNumber>
    </recommendedName>
    <alternativeName>
        <fullName evidence="4">D-serine deaminase</fullName>
        <shortName evidence="4">DSD</shortName>
    </alternativeName>
</protein>
<dbReference type="Pfam" id="PF00291">
    <property type="entry name" value="PALP"/>
    <property type="match status" value="1"/>
</dbReference>
<dbReference type="SUPFAM" id="SSF53686">
    <property type="entry name" value="Tryptophan synthase beta subunit-like PLP-dependent enzymes"/>
    <property type="match status" value="1"/>
</dbReference>
<evidence type="ECO:0000313" key="6">
    <source>
        <dbReference type="EMBL" id="MFE8699464.1"/>
    </source>
</evidence>
<dbReference type="InterPro" id="IPR036052">
    <property type="entry name" value="TrpB-like_PALP_sf"/>
</dbReference>
<evidence type="ECO:0000259" key="5">
    <source>
        <dbReference type="Pfam" id="PF00291"/>
    </source>
</evidence>
<comment type="caution">
    <text evidence="6">The sequence shown here is derived from an EMBL/GenBank/DDBJ whole genome shotgun (WGS) entry which is preliminary data.</text>
</comment>
<dbReference type="NCBIfam" id="TIGR02035">
    <property type="entry name" value="D_Ser_am_lyase"/>
    <property type="match status" value="1"/>
</dbReference>
<dbReference type="PANTHER" id="PTHR48078">
    <property type="entry name" value="THREONINE DEHYDRATASE, MITOCHONDRIAL-RELATED"/>
    <property type="match status" value="1"/>
</dbReference>
<dbReference type="EC" id="4.3.1.18" evidence="4"/>
<proteinExistence type="inferred from homology"/>
<evidence type="ECO:0000313" key="7">
    <source>
        <dbReference type="Proteomes" id="UP001601059"/>
    </source>
</evidence>
<dbReference type="RefSeq" id="WP_389357681.1">
    <property type="nucleotide sequence ID" value="NZ_JBIACK010000001.1"/>
</dbReference>
<accession>A0ABW6K5K5</accession>
<gene>
    <name evidence="4" type="primary">dsdA</name>
    <name evidence="6" type="ORF">ACFYKX_02375</name>
</gene>
<dbReference type="Proteomes" id="UP001601059">
    <property type="component" value="Unassembled WGS sequence"/>
</dbReference>
<dbReference type="PANTHER" id="PTHR48078:SF9">
    <property type="entry name" value="D-SERINE DEHYDRATASE"/>
    <property type="match status" value="1"/>
</dbReference>